<dbReference type="GO" id="GO:0033314">
    <property type="term" value="P:mitotic DNA replication checkpoint signaling"/>
    <property type="evidence" value="ECO:0007669"/>
    <property type="project" value="TreeGrafter"/>
</dbReference>
<dbReference type="EMBL" id="JAACJN010000006">
    <property type="protein sequence ID" value="KAF5392291.1"/>
    <property type="molecule type" value="Genomic_DNA"/>
</dbReference>
<keyword evidence="6" id="KW-1185">Reference proteome</keyword>
<feature type="domain" description="AAA+ ATPase" evidence="4">
    <location>
        <begin position="157"/>
        <end position="305"/>
    </location>
</feature>
<comment type="similarity">
    <text evidence="1">Belongs to the CDC6/cdc18 family.</text>
</comment>
<evidence type="ECO:0000256" key="3">
    <source>
        <dbReference type="SAM" id="MobiDB-lite"/>
    </source>
</evidence>
<dbReference type="Pfam" id="PF13401">
    <property type="entry name" value="AAA_22"/>
    <property type="match status" value="1"/>
</dbReference>
<reference evidence="5 6" key="1">
    <citation type="journal article" date="2020" name="ISME J.">
        <title>Uncovering the hidden diversity of litter-decomposition mechanisms in mushroom-forming fungi.</title>
        <authorList>
            <person name="Floudas D."/>
            <person name="Bentzer J."/>
            <person name="Ahren D."/>
            <person name="Johansson T."/>
            <person name="Persson P."/>
            <person name="Tunlid A."/>
        </authorList>
    </citation>
    <scope>NUCLEOTIDE SEQUENCE [LARGE SCALE GENOMIC DNA]</scope>
    <source>
        <strain evidence="5 6">CBS 406.79</strain>
    </source>
</reference>
<dbReference type="Proteomes" id="UP000518752">
    <property type="component" value="Unassembled WGS sequence"/>
</dbReference>
<evidence type="ECO:0000256" key="2">
    <source>
        <dbReference type="ARBA" id="ARBA00022705"/>
    </source>
</evidence>
<dbReference type="GO" id="GO:0003688">
    <property type="term" value="F:DNA replication origin binding"/>
    <property type="evidence" value="ECO:0007669"/>
    <property type="project" value="TreeGrafter"/>
</dbReference>
<organism evidence="5 6">
    <name type="scientific">Collybiopsis confluens</name>
    <dbReference type="NCBI Taxonomy" id="2823264"/>
    <lineage>
        <taxon>Eukaryota</taxon>
        <taxon>Fungi</taxon>
        <taxon>Dikarya</taxon>
        <taxon>Basidiomycota</taxon>
        <taxon>Agaricomycotina</taxon>
        <taxon>Agaricomycetes</taxon>
        <taxon>Agaricomycetidae</taxon>
        <taxon>Agaricales</taxon>
        <taxon>Marasmiineae</taxon>
        <taxon>Omphalotaceae</taxon>
        <taxon>Collybiopsis</taxon>
    </lineage>
</organism>
<dbReference type="SMART" id="SM00382">
    <property type="entry name" value="AAA"/>
    <property type="match status" value="1"/>
</dbReference>
<dbReference type="PANTHER" id="PTHR10763:SF26">
    <property type="entry name" value="CELL DIVISION CONTROL PROTEIN 6 HOMOLOG"/>
    <property type="match status" value="1"/>
</dbReference>
<evidence type="ECO:0000259" key="4">
    <source>
        <dbReference type="SMART" id="SM00382"/>
    </source>
</evidence>
<feature type="region of interest" description="Disordered" evidence="3">
    <location>
        <begin position="1"/>
        <end position="68"/>
    </location>
</feature>
<comment type="caution">
    <text evidence="5">The sequence shown here is derived from an EMBL/GenBank/DDBJ whole genome shotgun (WGS) entry which is preliminary data.</text>
</comment>
<accession>A0A8H5HZM7</accession>
<name>A0A8H5HZM7_9AGAR</name>
<proteinExistence type="inferred from homology"/>
<dbReference type="SUPFAM" id="SSF52540">
    <property type="entry name" value="P-loop containing nucleoside triphosphate hydrolases"/>
    <property type="match status" value="1"/>
</dbReference>
<dbReference type="GO" id="GO:0005634">
    <property type="term" value="C:nucleus"/>
    <property type="evidence" value="ECO:0007669"/>
    <property type="project" value="TreeGrafter"/>
</dbReference>
<evidence type="ECO:0000313" key="5">
    <source>
        <dbReference type="EMBL" id="KAF5392291.1"/>
    </source>
</evidence>
<dbReference type="PANTHER" id="PTHR10763">
    <property type="entry name" value="CELL DIVISION CONTROL PROTEIN 6-RELATED"/>
    <property type="match status" value="1"/>
</dbReference>
<dbReference type="InterPro" id="IPR027417">
    <property type="entry name" value="P-loop_NTPase"/>
</dbReference>
<sequence>MLGKHSRETDAVPAQLQTPEATPRQKRVKTTPTVLDGSGNKENIPPFNTTPVGAESSPPMNARTARSLRRSSTVESFITPSRGTALKKTVSFSNSFSSLAITTPPPTPLNLLPLHARVRALLRPTYSRASSMPGRESEREIITEFLGRFIDHTDSNSSHSLYVSGPPGCGKTALINSVLDSLVERLGDVRIVNINCMALVNLDALWDRLIDEFDGILQKKRKSGVSKSKGREMVESMLSVASSRCILVLDEIDHIASSPQPISSLLNLARSHRICVLGIANTHTLTSFSASSSEDTRVLHFSPYTSAQLLEILQSRLAALAPSGTEGTQSTMDIAMKKFLPLPTLTILTKKVATMTGDVRTLLEALRSAIDLAVASDSISATAKTDDDSFFAAPEPVCSVNIAHILQALKSATSSKSDRTPASIRAPSAIGTNNAIVSKVTGLHLQARLVLLAVLVAVKRTEAGLRVDTLSRNSSSSNPFEASSNNLTGNHLFTLYSHMLRRDETSSISTPVSKNEFFDLLGMLEGTGLVSLGSAELVSPKKKRTCFGRSASFKSSSGSSGSGLTEEVRLAPGVWADAVIAGLGLGSDSPSMRDAREEELSELWTRENVAIRKGLTAMETKKHKNERSKVFMDAFSDD</sequence>
<dbReference type="OrthoDB" id="1926878at2759"/>
<dbReference type="InterPro" id="IPR050311">
    <property type="entry name" value="ORC1/CDC6"/>
</dbReference>
<dbReference type="CDD" id="cd00009">
    <property type="entry name" value="AAA"/>
    <property type="match status" value="1"/>
</dbReference>
<evidence type="ECO:0000313" key="6">
    <source>
        <dbReference type="Proteomes" id="UP000518752"/>
    </source>
</evidence>
<evidence type="ECO:0000256" key="1">
    <source>
        <dbReference type="ARBA" id="ARBA00006184"/>
    </source>
</evidence>
<dbReference type="InterPro" id="IPR003593">
    <property type="entry name" value="AAA+_ATPase"/>
</dbReference>
<gene>
    <name evidence="5" type="ORF">D9757_001457</name>
</gene>
<dbReference type="InterPro" id="IPR049945">
    <property type="entry name" value="AAA_22"/>
</dbReference>
<protein>
    <recommendedName>
        <fullName evidence="4">AAA+ ATPase domain-containing protein</fullName>
    </recommendedName>
</protein>
<feature type="compositionally biased region" description="Basic and acidic residues" evidence="3">
    <location>
        <begin position="1"/>
        <end position="10"/>
    </location>
</feature>
<dbReference type="GO" id="GO:0016887">
    <property type="term" value="F:ATP hydrolysis activity"/>
    <property type="evidence" value="ECO:0007669"/>
    <property type="project" value="InterPro"/>
</dbReference>
<dbReference type="GO" id="GO:0006270">
    <property type="term" value="P:DNA replication initiation"/>
    <property type="evidence" value="ECO:0007669"/>
    <property type="project" value="TreeGrafter"/>
</dbReference>
<dbReference type="AlphaFoldDB" id="A0A8H5HZM7"/>
<keyword evidence="2" id="KW-0235">DNA replication</keyword>
<dbReference type="Gene3D" id="3.40.50.300">
    <property type="entry name" value="P-loop containing nucleotide triphosphate hydrolases"/>
    <property type="match status" value="1"/>
</dbReference>
<dbReference type="Gene3D" id="1.10.8.60">
    <property type="match status" value="1"/>
</dbReference>